<dbReference type="Proteomes" id="UP000197679">
    <property type="component" value="Chromosome"/>
</dbReference>
<organism evidence="2 3">
    <name type="scientific">Candidatus Mancarchaeum acidiphilum</name>
    <dbReference type="NCBI Taxonomy" id="1920749"/>
    <lineage>
        <taxon>Archaea</taxon>
        <taxon>Candidatus Micrarchaeota</taxon>
        <taxon>Candidatus Mancarchaeum</taxon>
    </lineage>
</organism>
<name>A0A218NNH0_9ARCH</name>
<keyword evidence="3" id="KW-1185">Reference proteome</keyword>
<evidence type="ECO:0000313" key="3">
    <source>
        <dbReference type="Proteomes" id="UP000197679"/>
    </source>
</evidence>
<accession>A0A218NNH0</accession>
<feature type="transmembrane region" description="Helical" evidence="1">
    <location>
        <begin position="49"/>
        <end position="76"/>
    </location>
</feature>
<feature type="transmembrane region" description="Helical" evidence="1">
    <location>
        <begin position="264"/>
        <end position="286"/>
    </location>
</feature>
<reference evidence="2 3" key="1">
    <citation type="journal article" date="2017" name="Nat. Commun.">
        <title>'ARMAN' archaea depend on association with euryarchaeal host in culture and in situ.</title>
        <authorList>
            <person name="Golyshina O."/>
            <person name="Toshchakov S."/>
            <person name="Makarova K."/>
            <person name="Gavrilov S."/>
            <person name="Korzhenkov A."/>
            <person name="La Cono V."/>
            <person name="Arcadi E."/>
            <person name="Nechitaylo T."/>
            <person name="Ferrer M."/>
            <person name="Kublanov I."/>
            <person name="Wolf Y."/>
            <person name="Yakimov M."/>
            <person name="Golyshin P."/>
            <person name="Slesarev A."/>
            <person name="Kozyavkin S."/>
        </authorList>
    </citation>
    <scope>NUCLEOTIDE SEQUENCE [LARGE SCALE GENOMIC DNA]</scope>
    <source>
        <strain evidence="2 3">Mia14</strain>
    </source>
</reference>
<feature type="transmembrane region" description="Helical" evidence="1">
    <location>
        <begin position="208"/>
        <end position="228"/>
    </location>
</feature>
<keyword evidence="1" id="KW-0812">Transmembrane</keyword>
<feature type="transmembrane region" description="Helical" evidence="1">
    <location>
        <begin position="379"/>
        <end position="400"/>
    </location>
</feature>
<sequence>MVPVKRLYLISLVLAFMLLLSYSGAAPTSSTGSRCIVTGTSIPLGQCVLSSFPIALLGIGISLLIIAIAFMVNAIFNLKGLKAWYVGELWEVTKSMIVIIVVFTAILLLSSIAILSVPSTSTCVNSYAPTSSISNNLGGLYGLSDCYLGEEFNDVNTSFYGLFGLSMGLGSVKSLQVVTFIPIPLPVVFQMGSMANLYVSNIIDHTSLALFSFIKDLMEFLVLPLYIILRIIQYGSGESLFMLGLAIFLPIGIILRAFPTLRGIGGELIGIGIGIGLVLPILLLFINQPITSYIAPITTFPSITGTLSSEFSLSTSSAGSLLGSLSGDIIAAAVNVFALQELTLTAPVTVSLGLSSSTSYITTCLSVSGCTSTFDPAYAFIYGFYIGIVNLATPSVYPIWNFLMDISLPILLFYLLLILDLILTIIISDSIARFLGGRVRLGIGKFKIA</sequence>
<keyword evidence="1" id="KW-1133">Transmembrane helix</keyword>
<gene>
    <name evidence="2" type="ORF">Mia14_0730</name>
</gene>
<proteinExistence type="predicted"/>
<dbReference type="EMBL" id="CP019964">
    <property type="protein sequence ID" value="ASI14028.1"/>
    <property type="molecule type" value="Genomic_DNA"/>
</dbReference>
<dbReference type="KEGG" id="marh:Mia14_0730"/>
<feature type="transmembrane region" description="Helical" evidence="1">
    <location>
        <begin position="240"/>
        <end position="258"/>
    </location>
</feature>
<protein>
    <submittedName>
        <fullName evidence="2">Multipass membrane protein</fullName>
    </submittedName>
</protein>
<feature type="transmembrane region" description="Helical" evidence="1">
    <location>
        <begin position="406"/>
        <end position="428"/>
    </location>
</feature>
<feature type="transmembrane region" description="Helical" evidence="1">
    <location>
        <begin position="97"/>
        <end position="117"/>
    </location>
</feature>
<evidence type="ECO:0000256" key="1">
    <source>
        <dbReference type="SAM" id="Phobius"/>
    </source>
</evidence>
<dbReference type="AlphaFoldDB" id="A0A218NNH0"/>
<evidence type="ECO:0000313" key="2">
    <source>
        <dbReference type="EMBL" id="ASI14028.1"/>
    </source>
</evidence>
<keyword evidence="1" id="KW-0472">Membrane</keyword>